<dbReference type="InterPro" id="IPR012171">
    <property type="entry name" value="Fatty_acid_desaturase"/>
</dbReference>
<proteinExistence type="predicted"/>
<dbReference type="AlphaFoldDB" id="A0A366HWL8"/>
<dbReference type="CDD" id="cd03510">
    <property type="entry name" value="Rhizobitoxine-FADS-like"/>
    <property type="match status" value="1"/>
</dbReference>
<dbReference type="PANTHER" id="PTHR19353">
    <property type="entry name" value="FATTY ACID DESATURASE 2"/>
    <property type="match status" value="1"/>
</dbReference>
<reference evidence="3 4" key="1">
    <citation type="submission" date="2018-06" db="EMBL/GenBank/DDBJ databases">
        <title>Genomic Encyclopedia of Type Strains, Phase IV (KMG-IV): sequencing the most valuable type-strain genomes for metagenomic binning, comparative biology and taxonomic classification.</title>
        <authorList>
            <person name="Goeker M."/>
        </authorList>
    </citation>
    <scope>NUCLEOTIDE SEQUENCE [LARGE SCALE GENOMIC DNA]</scope>
    <source>
        <strain evidence="3 4">DSM 25532</strain>
    </source>
</reference>
<keyword evidence="1" id="KW-0812">Transmembrane</keyword>
<protein>
    <submittedName>
        <fullName evidence="3">Fatty acid desaturase</fullName>
    </submittedName>
</protein>
<keyword evidence="4" id="KW-1185">Reference proteome</keyword>
<evidence type="ECO:0000313" key="4">
    <source>
        <dbReference type="Proteomes" id="UP000253426"/>
    </source>
</evidence>
<evidence type="ECO:0000313" key="3">
    <source>
        <dbReference type="EMBL" id="RBP47974.1"/>
    </source>
</evidence>
<dbReference type="InterPro" id="IPR005804">
    <property type="entry name" value="FA_desaturase_dom"/>
</dbReference>
<dbReference type="Proteomes" id="UP000253426">
    <property type="component" value="Unassembled WGS sequence"/>
</dbReference>
<feature type="transmembrane region" description="Helical" evidence="1">
    <location>
        <begin position="205"/>
        <end position="223"/>
    </location>
</feature>
<evidence type="ECO:0000256" key="1">
    <source>
        <dbReference type="SAM" id="Phobius"/>
    </source>
</evidence>
<feature type="domain" description="Fatty acid desaturase" evidence="2">
    <location>
        <begin position="66"/>
        <end position="304"/>
    </location>
</feature>
<feature type="transmembrane region" description="Helical" evidence="1">
    <location>
        <begin position="43"/>
        <end position="62"/>
    </location>
</feature>
<dbReference type="OrthoDB" id="187093at2"/>
<dbReference type="EMBL" id="QNRR01000001">
    <property type="protein sequence ID" value="RBP47974.1"/>
    <property type="molecule type" value="Genomic_DNA"/>
</dbReference>
<dbReference type="Pfam" id="PF00487">
    <property type="entry name" value="FA_desaturase"/>
    <property type="match status" value="1"/>
</dbReference>
<gene>
    <name evidence="3" type="ORF">DES53_101774</name>
</gene>
<dbReference type="GO" id="GO:0016717">
    <property type="term" value="F:oxidoreductase activity, acting on paired donors, with oxidation of a pair of donors resulting in the reduction of molecular oxygen to two molecules of water"/>
    <property type="evidence" value="ECO:0007669"/>
    <property type="project" value="TreeGrafter"/>
</dbReference>
<feature type="transmembrane region" description="Helical" evidence="1">
    <location>
        <begin position="68"/>
        <end position="89"/>
    </location>
</feature>
<keyword evidence="1" id="KW-0472">Membrane</keyword>
<comment type="caution">
    <text evidence="3">The sequence shown here is derived from an EMBL/GenBank/DDBJ whole genome shotgun (WGS) entry which is preliminary data.</text>
</comment>
<accession>A0A366HWL8</accession>
<evidence type="ECO:0000259" key="2">
    <source>
        <dbReference type="Pfam" id="PF00487"/>
    </source>
</evidence>
<sequence>MEQGALHGAATLNVGAAHTIPEFSPRMLAAEVRQLSQVSYGRAAWAIALQWIVIAGSLALALHFRHWAVWLVAGAVIATRQTALGVLMHEAAHYHLSSRKWLNDWMGDLLCALPIYMTTVGYRYEHMRHHLHTNTPEDPTWEKTQLDRDLLVFPQGALKTFRVFLFDLLGLHIPRMMRYLRSRTYLHRLVTGDPPRLSAAEHVRWFLFHAALITLLAVTGGWIPYLLLWLVPSMTLGTVLFRIRILAEHPATKAVDEIQDTRFVEGTVLERLSIAPLNINYHLEHHLFPSVPCHHLPALHKLLVAHGIYRPGQNHFRSYLGLREGILGWLIGRGRVLPATPGPHDKDA</sequence>
<name>A0A366HWL8_9BACT</name>
<organism evidence="3 4">
    <name type="scientific">Roseimicrobium gellanilyticum</name>
    <dbReference type="NCBI Taxonomy" id="748857"/>
    <lineage>
        <taxon>Bacteria</taxon>
        <taxon>Pseudomonadati</taxon>
        <taxon>Verrucomicrobiota</taxon>
        <taxon>Verrucomicrobiia</taxon>
        <taxon>Verrucomicrobiales</taxon>
        <taxon>Verrucomicrobiaceae</taxon>
        <taxon>Roseimicrobium</taxon>
    </lineage>
</organism>
<dbReference type="PANTHER" id="PTHR19353:SF19">
    <property type="entry name" value="DELTA(5) FATTY ACID DESATURASE C-RELATED"/>
    <property type="match status" value="1"/>
</dbReference>
<keyword evidence="1" id="KW-1133">Transmembrane helix</keyword>
<dbReference type="GO" id="GO:0016020">
    <property type="term" value="C:membrane"/>
    <property type="evidence" value="ECO:0007669"/>
    <property type="project" value="TreeGrafter"/>
</dbReference>
<dbReference type="GO" id="GO:0008610">
    <property type="term" value="P:lipid biosynthetic process"/>
    <property type="evidence" value="ECO:0007669"/>
    <property type="project" value="UniProtKB-ARBA"/>
</dbReference>